<evidence type="ECO:0000256" key="2">
    <source>
        <dbReference type="ARBA" id="ARBA00022692"/>
    </source>
</evidence>
<keyword evidence="6" id="KW-0675">Receptor</keyword>
<feature type="transmembrane region" description="Helical" evidence="8">
    <location>
        <begin position="52"/>
        <end position="74"/>
    </location>
</feature>
<keyword evidence="2 8" id="KW-0812">Transmembrane</keyword>
<evidence type="ECO:0000256" key="6">
    <source>
        <dbReference type="ARBA" id="ARBA00023170"/>
    </source>
</evidence>
<dbReference type="AlphaFoldDB" id="A0A815EZZ6"/>
<feature type="domain" description="G-protein coupled receptors family 1 profile" evidence="9">
    <location>
        <begin position="31"/>
        <end position="287"/>
    </location>
</feature>
<name>A0A815EZZ6_9BILA</name>
<dbReference type="Gene3D" id="1.20.1070.10">
    <property type="entry name" value="Rhodopsin 7-helix transmembrane proteins"/>
    <property type="match status" value="1"/>
</dbReference>
<dbReference type="GO" id="GO:0004930">
    <property type="term" value="F:G protein-coupled receptor activity"/>
    <property type="evidence" value="ECO:0007669"/>
    <property type="project" value="UniProtKB-KW"/>
</dbReference>
<dbReference type="InterPro" id="IPR017452">
    <property type="entry name" value="GPCR_Rhodpsn_7TM"/>
</dbReference>
<protein>
    <recommendedName>
        <fullName evidence="9">G-protein coupled receptors family 1 profile domain-containing protein</fullName>
    </recommendedName>
</protein>
<dbReference type="EMBL" id="CAJNON010000567">
    <property type="protein sequence ID" value="CAF1319139.1"/>
    <property type="molecule type" value="Genomic_DNA"/>
</dbReference>
<evidence type="ECO:0000256" key="4">
    <source>
        <dbReference type="ARBA" id="ARBA00023040"/>
    </source>
</evidence>
<dbReference type="Proteomes" id="UP000663891">
    <property type="component" value="Unassembled WGS sequence"/>
</dbReference>
<keyword evidence="4" id="KW-0297">G-protein coupled receptor</keyword>
<dbReference type="PROSITE" id="PS50262">
    <property type="entry name" value="G_PROTEIN_RECEP_F1_2"/>
    <property type="match status" value="1"/>
</dbReference>
<dbReference type="GO" id="GO:0016020">
    <property type="term" value="C:membrane"/>
    <property type="evidence" value="ECO:0007669"/>
    <property type="project" value="UniProtKB-SubCell"/>
</dbReference>
<keyword evidence="3 8" id="KW-1133">Transmembrane helix</keyword>
<evidence type="ECO:0000256" key="3">
    <source>
        <dbReference type="ARBA" id="ARBA00022989"/>
    </source>
</evidence>
<feature type="transmembrane region" description="Helical" evidence="8">
    <location>
        <begin position="132"/>
        <end position="153"/>
    </location>
</feature>
<feature type="transmembrane region" description="Helical" evidence="8">
    <location>
        <begin position="94"/>
        <end position="112"/>
    </location>
</feature>
<evidence type="ECO:0000313" key="11">
    <source>
        <dbReference type="Proteomes" id="UP000663891"/>
    </source>
</evidence>
<evidence type="ECO:0000256" key="1">
    <source>
        <dbReference type="ARBA" id="ARBA00004141"/>
    </source>
</evidence>
<keyword evidence="5 8" id="KW-0472">Membrane</keyword>
<reference evidence="10" key="1">
    <citation type="submission" date="2021-02" db="EMBL/GenBank/DDBJ databases">
        <authorList>
            <person name="Nowell W R."/>
        </authorList>
    </citation>
    <scope>NUCLEOTIDE SEQUENCE</scope>
</reference>
<dbReference type="OrthoDB" id="10070072at2759"/>
<evidence type="ECO:0000256" key="8">
    <source>
        <dbReference type="SAM" id="Phobius"/>
    </source>
</evidence>
<evidence type="ECO:0000256" key="5">
    <source>
        <dbReference type="ARBA" id="ARBA00023136"/>
    </source>
</evidence>
<gene>
    <name evidence="10" type="ORF">VCS650_LOCUS32038</name>
</gene>
<dbReference type="PANTHER" id="PTHR24243:SF208">
    <property type="entry name" value="PYROKININ-1 RECEPTOR"/>
    <property type="match status" value="1"/>
</dbReference>
<dbReference type="PANTHER" id="PTHR24243">
    <property type="entry name" value="G-PROTEIN COUPLED RECEPTOR"/>
    <property type="match status" value="1"/>
</dbReference>
<dbReference type="InterPro" id="IPR000276">
    <property type="entry name" value="GPCR_Rhodpsn"/>
</dbReference>
<evidence type="ECO:0000256" key="7">
    <source>
        <dbReference type="ARBA" id="ARBA00023224"/>
    </source>
</evidence>
<feature type="transmembrane region" description="Helical" evidence="8">
    <location>
        <begin position="20"/>
        <end position="40"/>
    </location>
</feature>
<evidence type="ECO:0000313" key="10">
    <source>
        <dbReference type="EMBL" id="CAF1319139.1"/>
    </source>
</evidence>
<proteinExistence type="predicted"/>
<evidence type="ECO:0000259" key="9">
    <source>
        <dbReference type="PROSITE" id="PS50262"/>
    </source>
</evidence>
<keyword evidence="7" id="KW-0807">Transducer</keyword>
<comment type="caution">
    <text evidence="10">The sequence shown here is derived from an EMBL/GenBank/DDBJ whole genome shotgun (WGS) entry which is preliminary data.</text>
</comment>
<sequence>MASTFYVVLDQIRKLIDLYALPVIYVFGNLANVINVYVFSRHNMRLNACSRYFVCLSLAHLLLLNISCLTRLIVVWTGHDYAIDSSIYCRMRSYLFNLSILLSRQFITLISIDRWLVTSSSAWLRRQSSPKITQWLIIGSVIFWSLYAMHALIGYGSNPSGCYPSPGTIYSLFSSIDAIMTAVLSSVIMIIFSILTLHNLRLNSIRRIQPSTMQHTLVTVPERQRRSKRNTQFLRLSLLQVLVFIILNSGWTLFAIFSAVSKPATLGLFNTILLVSFLQGFGITLLYIYGTVCIVIEERKN</sequence>
<feature type="transmembrane region" description="Helical" evidence="8">
    <location>
        <begin position="173"/>
        <end position="197"/>
    </location>
</feature>
<organism evidence="10 11">
    <name type="scientific">Adineta steineri</name>
    <dbReference type="NCBI Taxonomy" id="433720"/>
    <lineage>
        <taxon>Eukaryota</taxon>
        <taxon>Metazoa</taxon>
        <taxon>Spiralia</taxon>
        <taxon>Gnathifera</taxon>
        <taxon>Rotifera</taxon>
        <taxon>Eurotatoria</taxon>
        <taxon>Bdelloidea</taxon>
        <taxon>Adinetida</taxon>
        <taxon>Adinetidae</taxon>
        <taxon>Adineta</taxon>
    </lineage>
</organism>
<dbReference type="Pfam" id="PF00001">
    <property type="entry name" value="7tm_1"/>
    <property type="match status" value="1"/>
</dbReference>
<feature type="transmembrane region" description="Helical" evidence="8">
    <location>
        <begin position="272"/>
        <end position="296"/>
    </location>
</feature>
<feature type="transmembrane region" description="Helical" evidence="8">
    <location>
        <begin position="233"/>
        <end position="260"/>
    </location>
</feature>
<dbReference type="SUPFAM" id="SSF81321">
    <property type="entry name" value="Family A G protein-coupled receptor-like"/>
    <property type="match status" value="1"/>
</dbReference>
<accession>A0A815EZZ6</accession>
<comment type="subcellular location">
    <subcellularLocation>
        <location evidence="1">Membrane</location>
        <topology evidence="1">Multi-pass membrane protein</topology>
    </subcellularLocation>
</comment>